<name>D8SAT7_SELML</name>
<dbReference type="InParanoid" id="D8SAT7"/>
<reference evidence="1 2" key="1">
    <citation type="journal article" date="2011" name="Science">
        <title>The Selaginella genome identifies genetic changes associated with the evolution of vascular plants.</title>
        <authorList>
            <person name="Banks J.A."/>
            <person name="Nishiyama T."/>
            <person name="Hasebe M."/>
            <person name="Bowman J.L."/>
            <person name="Gribskov M."/>
            <person name="dePamphilis C."/>
            <person name="Albert V.A."/>
            <person name="Aono N."/>
            <person name="Aoyama T."/>
            <person name="Ambrose B.A."/>
            <person name="Ashton N.W."/>
            <person name="Axtell M.J."/>
            <person name="Barker E."/>
            <person name="Barker M.S."/>
            <person name="Bennetzen J.L."/>
            <person name="Bonawitz N.D."/>
            <person name="Chapple C."/>
            <person name="Cheng C."/>
            <person name="Correa L.G."/>
            <person name="Dacre M."/>
            <person name="DeBarry J."/>
            <person name="Dreyer I."/>
            <person name="Elias M."/>
            <person name="Engstrom E.M."/>
            <person name="Estelle M."/>
            <person name="Feng L."/>
            <person name="Finet C."/>
            <person name="Floyd S.K."/>
            <person name="Frommer W.B."/>
            <person name="Fujita T."/>
            <person name="Gramzow L."/>
            <person name="Gutensohn M."/>
            <person name="Harholt J."/>
            <person name="Hattori M."/>
            <person name="Heyl A."/>
            <person name="Hirai T."/>
            <person name="Hiwatashi Y."/>
            <person name="Ishikawa M."/>
            <person name="Iwata M."/>
            <person name="Karol K.G."/>
            <person name="Koehler B."/>
            <person name="Kolukisaoglu U."/>
            <person name="Kubo M."/>
            <person name="Kurata T."/>
            <person name="Lalonde S."/>
            <person name="Li K."/>
            <person name="Li Y."/>
            <person name="Litt A."/>
            <person name="Lyons E."/>
            <person name="Manning G."/>
            <person name="Maruyama T."/>
            <person name="Michael T.P."/>
            <person name="Mikami K."/>
            <person name="Miyazaki S."/>
            <person name="Morinaga S."/>
            <person name="Murata T."/>
            <person name="Mueller-Roeber B."/>
            <person name="Nelson D.R."/>
            <person name="Obara M."/>
            <person name="Oguri Y."/>
            <person name="Olmstead R.G."/>
            <person name="Onodera N."/>
            <person name="Petersen B.L."/>
            <person name="Pils B."/>
            <person name="Prigge M."/>
            <person name="Rensing S.A."/>
            <person name="Riano-Pachon D.M."/>
            <person name="Roberts A.W."/>
            <person name="Sato Y."/>
            <person name="Scheller H.V."/>
            <person name="Schulz B."/>
            <person name="Schulz C."/>
            <person name="Shakirov E.V."/>
            <person name="Shibagaki N."/>
            <person name="Shinohara N."/>
            <person name="Shippen D.E."/>
            <person name="Soerensen I."/>
            <person name="Sotooka R."/>
            <person name="Sugimoto N."/>
            <person name="Sugita M."/>
            <person name="Sumikawa N."/>
            <person name="Tanurdzic M."/>
            <person name="Theissen G."/>
            <person name="Ulvskov P."/>
            <person name="Wakazuki S."/>
            <person name="Weng J.K."/>
            <person name="Willats W.W."/>
            <person name="Wipf D."/>
            <person name="Wolf P.G."/>
            <person name="Yang L."/>
            <person name="Zimmer A.D."/>
            <person name="Zhu Q."/>
            <person name="Mitros T."/>
            <person name="Hellsten U."/>
            <person name="Loque D."/>
            <person name="Otillar R."/>
            <person name="Salamov A."/>
            <person name="Schmutz J."/>
            <person name="Shapiro H."/>
            <person name="Lindquist E."/>
            <person name="Lucas S."/>
            <person name="Rokhsar D."/>
            <person name="Grigoriev I.V."/>
        </authorList>
    </citation>
    <scope>NUCLEOTIDE SEQUENCE [LARGE SCALE GENOMIC DNA]</scope>
</reference>
<dbReference type="KEGG" id="smo:SELMODRAFT_419873"/>
<gene>
    <name evidence="1" type="ORF">SELMODRAFT_419873</name>
</gene>
<sequence>MKHVPVRAPEKFTIGDLQVSPMGDFMYPIEYPEPPTAELPGHGVYELVRSEFYPENDQGRRMMRHLYTITREGGEVEKYQVGLVEDSRGIAIKGFSRRDWEDCAIPENGKLRDGERRCWPRSEMGRHDVLPRAVERLASMMGGDEDRIFPPCRKFAK</sequence>
<dbReference type="Proteomes" id="UP000001514">
    <property type="component" value="Unassembled WGS sequence"/>
</dbReference>
<dbReference type="AlphaFoldDB" id="D8SAT7"/>
<evidence type="ECO:0000313" key="2">
    <source>
        <dbReference type="Proteomes" id="UP000001514"/>
    </source>
</evidence>
<keyword evidence="2" id="KW-1185">Reference proteome</keyword>
<evidence type="ECO:0000313" key="1">
    <source>
        <dbReference type="EMBL" id="EFJ18484.1"/>
    </source>
</evidence>
<dbReference type="EMBL" id="GL377609">
    <property type="protein sequence ID" value="EFJ18484.1"/>
    <property type="molecule type" value="Genomic_DNA"/>
</dbReference>
<proteinExistence type="predicted"/>
<dbReference type="HOGENOM" id="CLU_1680933_0_0_1"/>
<dbReference type="Gramene" id="EFJ18484">
    <property type="protein sequence ID" value="EFJ18484"/>
    <property type="gene ID" value="SELMODRAFT_419873"/>
</dbReference>
<accession>D8SAT7</accession>
<protein>
    <submittedName>
        <fullName evidence="1">Uncharacterized protein</fullName>
    </submittedName>
</protein>
<organism evidence="2">
    <name type="scientific">Selaginella moellendorffii</name>
    <name type="common">Spikemoss</name>
    <dbReference type="NCBI Taxonomy" id="88036"/>
    <lineage>
        <taxon>Eukaryota</taxon>
        <taxon>Viridiplantae</taxon>
        <taxon>Streptophyta</taxon>
        <taxon>Embryophyta</taxon>
        <taxon>Tracheophyta</taxon>
        <taxon>Lycopodiopsida</taxon>
        <taxon>Selaginellales</taxon>
        <taxon>Selaginellaceae</taxon>
        <taxon>Selaginella</taxon>
    </lineage>
</organism>